<dbReference type="EMBL" id="LAZR01008529">
    <property type="protein sequence ID" value="KKM78187.1"/>
    <property type="molecule type" value="Genomic_DNA"/>
</dbReference>
<proteinExistence type="predicted"/>
<dbReference type="Pfam" id="PF19864">
    <property type="entry name" value="Radical_SAM_N2"/>
    <property type="match status" value="1"/>
</dbReference>
<dbReference type="InterPro" id="IPR045784">
    <property type="entry name" value="Radical_SAM_N2"/>
</dbReference>
<dbReference type="SMART" id="SM00729">
    <property type="entry name" value="Elp3"/>
    <property type="match status" value="1"/>
</dbReference>
<organism evidence="2">
    <name type="scientific">marine sediment metagenome</name>
    <dbReference type="NCBI Taxonomy" id="412755"/>
    <lineage>
        <taxon>unclassified sequences</taxon>
        <taxon>metagenomes</taxon>
        <taxon>ecological metagenomes</taxon>
    </lineage>
</organism>
<dbReference type="Gene3D" id="3.80.30.20">
    <property type="entry name" value="tm_1862 like domain"/>
    <property type="match status" value="1"/>
</dbReference>
<sequence>MNDIRNYIEDKILSFVETPGQYIGGEWNSVTKKNGDVAVTFALAFPDTYAIGMSHLGMQIIYGLLNERDDTACERVFAPWPDMEDALRSHNIPLYSLETFKPLKNFDIVGFSLQYEMLYTNVLNMLDLAKIPLRRQERTEEDPLIIAGGPLAFTPEPMSDFIDIFFVGDGEDKLPQFIECFKAIKQTKRLSRKERIIELVKDLNNLYAPSLYHVTYNSDGIIKRVEPKMAGVPSVVRGASVSNLDKTYFPENLVVPFVKTIHDRISVEVMRGCTQGCRFCQAGMTKRPNRIRSVDTNLKLAEDCYLNTGHEEISLGALSISDYPHLEELMRRMGVIFNKNNVNISFPSLRISDQLANFPSHLNTVRKSSLTLAPEAATTRLRKVINKDISNEDLFDGVREAYKEGWNLVKLYFMVGLPTETDDDVEEIADLAYKVSSLRKEVKGSYGNVNVAIAPFVPKAHTPFQWEPMVTLERINDIKRTVMSKIRRRNIRIKFHKPERSILEGIFARGDRRLGSVILEAWRGGCKFDAWDEYFDYHKWSGAFKRTGIDEQFYLFRNRNEDENLPWDHISSGTMKQFLIDERKRAFEQKYTPDCFVTGCPDCGACARSRHYVKAC</sequence>
<name>A0A0F9N9V4_9ZZZZ</name>
<dbReference type="Gene3D" id="3.40.50.280">
    <property type="entry name" value="Cobalamin-binding domain"/>
    <property type="match status" value="1"/>
</dbReference>
<dbReference type="InterPro" id="IPR006638">
    <property type="entry name" value="Elp3/MiaA/NifB-like_rSAM"/>
</dbReference>
<dbReference type="InterPro" id="IPR058240">
    <property type="entry name" value="rSAM_sf"/>
</dbReference>
<feature type="domain" description="Radical SAM core" evidence="1">
    <location>
        <begin position="259"/>
        <end position="492"/>
    </location>
</feature>
<dbReference type="SUPFAM" id="SSF102114">
    <property type="entry name" value="Radical SAM enzymes"/>
    <property type="match status" value="1"/>
</dbReference>
<dbReference type="SFLD" id="SFLDS00029">
    <property type="entry name" value="Radical_SAM"/>
    <property type="match status" value="1"/>
</dbReference>
<dbReference type="GO" id="GO:0051536">
    <property type="term" value="F:iron-sulfur cluster binding"/>
    <property type="evidence" value="ECO:0007669"/>
    <property type="project" value="InterPro"/>
</dbReference>
<dbReference type="PANTHER" id="PTHR42731:SF1">
    <property type="entry name" value="RADICAL SAM DOMAIN PROTEIN"/>
    <property type="match status" value="1"/>
</dbReference>
<dbReference type="InterPro" id="IPR007197">
    <property type="entry name" value="rSAM"/>
</dbReference>
<accession>A0A0F9N9V4</accession>
<dbReference type="PANTHER" id="PTHR42731">
    <property type="entry name" value="SLL1084 PROTEIN"/>
    <property type="match status" value="1"/>
</dbReference>
<dbReference type="PROSITE" id="PS51918">
    <property type="entry name" value="RADICAL_SAM"/>
    <property type="match status" value="1"/>
</dbReference>
<comment type="caution">
    <text evidence="2">The sequence shown here is derived from an EMBL/GenBank/DDBJ whole genome shotgun (WGS) entry which is preliminary data.</text>
</comment>
<dbReference type="NCBIfam" id="TIGR03960">
    <property type="entry name" value="rSAM_fuse_unch"/>
    <property type="match status" value="1"/>
</dbReference>
<evidence type="ECO:0000313" key="2">
    <source>
        <dbReference type="EMBL" id="KKM78187.1"/>
    </source>
</evidence>
<dbReference type="SFLD" id="SFLDG01082">
    <property type="entry name" value="B12-binding_domain_containing"/>
    <property type="match status" value="1"/>
</dbReference>
<dbReference type="AlphaFoldDB" id="A0A0F9N9V4"/>
<dbReference type="GO" id="GO:0003824">
    <property type="term" value="F:catalytic activity"/>
    <property type="evidence" value="ECO:0007669"/>
    <property type="project" value="InterPro"/>
</dbReference>
<gene>
    <name evidence="2" type="ORF">LCGC14_1362490</name>
</gene>
<evidence type="ECO:0000259" key="1">
    <source>
        <dbReference type="PROSITE" id="PS51918"/>
    </source>
</evidence>
<dbReference type="Pfam" id="PF04055">
    <property type="entry name" value="Radical_SAM"/>
    <property type="match status" value="1"/>
</dbReference>
<reference evidence="2" key="1">
    <citation type="journal article" date="2015" name="Nature">
        <title>Complex archaea that bridge the gap between prokaryotes and eukaryotes.</title>
        <authorList>
            <person name="Spang A."/>
            <person name="Saw J.H."/>
            <person name="Jorgensen S.L."/>
            <person name="Zaremba-Niedzwiedzka K."/>
            <person name="Martijn J."/>
            <person name="Lind A.E."/>
            <person name="van Eijk R."/>
            <person name="Schleper C."/>
            <person name="Guy L."/>
            <person name="Ettema T.J."/>
        </authorList>
    </citation>
    <scope>NUCLEOTIDE SEQUENCE</scope>
</reference>
<dbReference type="InterPro" id="IPR023404">
    <property type="entry name" value="rSAM_horseshoe"/>
</dbReference>
<dbReference type="CDD" id="cd01335">
    <property type="entry name" value="Radical_SAM"/>
    <property type="match status" value="1"/>
</dbReference>
<dbReference type="InterPro" id="IPR023862">
    <property type="entry name" value="CHP03960_rSAM"/>
</dbReference>
<protein>
    <recommendedName>
        <fullName evidence="1">Radical SAM core domain-containing protein</fullName>
    </recommendedName>
</protein>